<feature type="domain" description="ABC transporter" evidence="10">
    <location>
        <begin position="24"/>
        <end position="260"/>
    </location>
</feature>
<dbReference type="CDD" id="cd03216">
    <property type="entry name" value="ABC_Carb_Monos_I"/>
    <property type="match status" value="1"/>
</dbReference>
<dbReference type="EMBL" id="CP066065">
    <property type="protein sequence ID" value="QQC43630.1"/>
    <property type="molecule type" value="Genomic_DNA"/>
</dbReference>
<dbReference type="InterPro" id="IPR050107">
    <property type="entry name" value="ABC_carbohydrate_import_ATPase"/>
</dbReference>
<evidence type="ECO:0000256" key="7">
    <source>
        <dbReference type="ARBA" id="ARBA00022967"/>
    </source>
</evidence>
<dbReference type="PANTHER" id="PTHR43790">
    <property type="entry name" value="CARBOHYDRATE TRANSPORT ATP-BINDING PROTEIN MG119-RELATED"/>
    <property type="match status" value="1"/>
</dbReference>
<feature type="domain" description="ABC transporter" evidence="10">
    <location>
        <begin position="272"/>
        <end position="514"/>
    </location>
</feature>
<evidence type="ECO:0000256" key="6">
    <source>
        <dbReference type="ARBA" id="ARBA00022840"/>
    </source>
</evidence>
<dbReference type="Pfam" id="PF00005">
    <property type="entry name" value="ABC_tran"/>
    <property type="match status" value="2"/>
</dbReference>
<dbReference type="GO" id="GO:0016887">
    <property type="term" value="F:ATP hydrolysis activity"/>
    <property type="evidence" value="ECO:0007669"/>
    <property type="project" value="InterPro"/>
</dbReference>
<keyword evidence="4" id="KW-0677">Repeat</keyword>
<keyword evidence="7" id="KW-1278">Translocase</keyword>
<evidence type="ECO:0000259" key="10">
    <source>
        <dbReference type="PROSITE" id="PS50893"/>
    </source>
</evidence>
<protein>
    <submittedName>
        <fullName evidence="11">Sugar ABC transporter ATP-binding protein</fullName>
    </submittedName>
</protein>
<keyword evidence="1" id="KW-0813">Transport</keyword>
<dbReference type="PROSITE" id="PS50893">
    <property type="entry name" value="ABC_TRANSPORTER_2"/>
    <property type="match status" value="2"/>
</dbReference>
<dbReference type="GO" id="GO:0005524">
    <property type="term" value="F:ATP binding"/>
    <property type="evidence" value="ECO:0007669"/>
    <property type="project" value="UniProtKB-KW"/>
</dbReference>
<accession>A0AAQ0BVM9</accession>
<dbReference type="InterPro" id="IPR017871">
    <property type="entry name" value="ABC_transporter-like_CS"/>
</dbReference>
<keyword evidence="2" id="KW-1003">Cell membrane</keyword>
<evidence type="ECO:0000256" key="8">
    <source>
        <dbReference type="ARBA" id="ARBA00023136"/>
    </source>
</evidence>
<dbReference type="RefSeq" id="WP_074632352.1">
    <property type="nucleotide sequence ID" value="NZ_CP066065.1"/>
</dbReference>
<evidence type="ECO:0000256" key="4">
    <source>
        <dbReference type="ARBA" id="ARBA00022737"/>
    </source>
</evidence>
<evidence type="ECO:0000256" key="3">
    <source>
        <dbReference type="ARBA" id="ARBA00022597"/>
    </source>
</evidence>
<dbReference type="Gene3D" id="3.40.50.300">
    <property type="entry name" value="P-loop containing nucleotide triphosphate hydrolases"/>
    <property type="match status" value="2"/>
</dbReference>
<feature type="region of interest" description="Disordered" evidence="9">
    <location>
        <begin position="1"/>
        <end position="20"/>
    </location>
</feature>
<keyword evidence="12" id="KW-1185">Reference proteome</keyword>
<sequence>MRTNVEQAPRPNGQGSSAHENPFLEVRHIVKNFGGVRALDSVDLAVWPGEVLCLAGENGCGKSTLIKVISGVHRPDSGTIAIDGQEITALTPLSAMKAGIQVIYQDFSLFSNLTVAENIMMTSSMTDKKSFYSRSYTTRHARMIMDRLGVILPLEAYVEQLSVADKQLTAICRALAGNAKLLIMDEPTTALTQREVARLFMVVEKLSAEGVALIFVSHKLDEVMAISQRVTIMRSGRNVIDSPVEELDREKITHYMTGKELDQSRRVPALELDAHERLRVEALTSKGGFEDVSFSVKKGEILGITGLLGSGRTEIAQALFGLLPIDSGRVYIDGEQVEVNSIKQAIGAHIGYVPEDRLTEGLFLDKSIADNVIAASLDHHTSKLNTLRKDRIRQTIAHYFETLRIKAPDVLAPVRSLSGGNAQRVVLAKWLARKPKVLILNGPTVGVDVGSKAEILEILREQARAGMAIVIISDDAPELVSCCHRVLITKGGHIDAELTGTDVDTRTIRKMVVS</sequence>
<gene>
    <name evidence="11" type="ORF">I6H42_07555</name>
</gene>
<dbReference type="AlphaFoldDB" id="A0AAQ0BVM9"/>
<dbReference type="InterPro" id="IPR027417">
    <property type="entry name" value="P-loop_NTPase"/>
</dbReference>
<keyword evidence="8" id="KW-0472">Membrane</keyword>
<dbReference type="PANTHER" id="PTHR43790:SF1">
    <property type="entry name" value="XYLOSE IMPORT ATP-BINDING PROTEIN XYLG"/>
    <property type="match status" value="1"/>
</dbReference>
<dbReference type="SMART" id="SM00382">
    <property type="entry name" value="AAA"/>
    <property type="match status" value="2"/>
</dbReference>
<dbReference type="Proteomes" id="UP000595220">
    <property type="component" value="Chromosome"/>
</dbReference>
<keyword evidence="3" id="KW-0762">Sugar transport</keyword>
<evidence type="ECO:0000313" key="11">
    <source>
        <dbReference type="EMBL" id="QQC43630.1"/>
    </source>
</evidence>
<organism evidence="11 12">
    <name type="scientific">Schaalia meyeri</name>
    <dbReference type="NCBI Taxonomy" id="52773"/>
    <lineage>
        <taxon>Bacteria</taxon>
        <taxon>Bacillati</taxon>
        <taxon>Actinomycetota</taxon>
        <taxon>Actinomycetes</taxon>
        <taxon>Actinomycetales</taxon>
        <taxon>Actinomycetaceae</taxon>
        <taxon>Schaalia</taxon>
    </lineage>
</organism>
<dbReference type="InterPro" id="IPR003439">
    <property type="entry name" value="ABC_transporter-like_ATP-bd"/>
</dbReference>
<proteinExistence type="predicted"/>
<evidence type="ECO:0000256" key="5">
    <source>
        <dbReference type="ARBA" id="ARBA00022741"/>
    </source>
</evidence>
<keyword evidence="5" id="KW-0547">Nucleotide-binding</keyword>
<reference evidence="11 12" key="1">
    <citation type="submission" date="2020-12" db="EMBL/GenBank/DDBJ databases">
        <title>FDA dAtabase for Regulatory Grade micrObial Sequences (FDA-ARGOS): Supporting development and validation of Infectious Disease Dx tests.</title>
        <authorList>
            <person name="Sproer C."/>
            <person name="Gronow S."/>
            <person name="Severitt S."/>
            <person name="Schroder I."/>
            <person name="Tallon L."/>
            <person name="Sadzewicz L."/>
            <person name="Zhao X."/>
            <person name="Boylan J."/>
            <person name="Ott S."/>
            <person name="Bowen H."/>
            <person name="Vavikolanu K."/>
            <person name="Mehta A."/>
            <person name="Aluvathingal J."/>
            <person name="Nadendla S."/>
            <person name="Lowell S."/>
            <person name="Myers T."/>
            <person name="Yan Y."/>
            <person name="Sichtig H."/>
        </authorList>
    </citation>
    <scope>NUCLEOTIDE SEQUENCE [LARGE SCALE GENOMIC DNA]</scope>
    <source>
        <strain evidence="11 12">FDAARGOS_985</strain>
    </source>
</reference>
<evidence type="ECO:0000256" key="9">
    <source>
        <dbReference type="SAM" id="MobiDB-lite"/>
    </source>
</evidence>
<dbReference type="InterPro" id="IPR003593">
    <property type="entry name" value="AAA+_ATPase"/>
</dbReference>
<dbReference type="SUPFAM" id="SSF52540">
    <property type="entry name" value="P-loop containing nucleoside triphosphate hydrolases"/>
    <property type="match status" value="2"/>
</dbReference>
<evidence type="ECO:0000256" key="1">
    <source>
        <dbReference type="ARBA" id="ARBA00022448"/>
    </source>
</evidence>
<keyword evidence="6 11" id="KW-0067">ATP-binding</keyword>
<dbReference type="CDD" id="cd03215">
    <property type="entry name" value="ABC_Carb_Monos_II"/>
    <property type="match status" value="1"/>
</dbReference>
<evidence type="ECO:0000256" key="2">
    <source>
        <dbReference type="ARBA" id="ARBA00022475"/>
    </source>
</evidence>
<dbReference type="PROSITE" id="PS00211">
    <property type="entry name" value="ABC_TRANSPORTER_1"/>
    <property type="match status" value="1"/>
</dbReference>
<name>A0AAQ0BVM9_9ACTO</name>
<evidence type="ECO:0000313" key="12">
    <source>
        <dbReference type="Proteomes" id="UP000595220"/>
    </source>
</evidence>